<dbReference type="Proteomes" id="UP000054845">
    <property type="component" value="Unassembled WGS sequence"/>
</dbReference>
<organism evidence="1 2">
    <name type="scientific">Ceraceosorus bombacis</name>
    <dbReference type="NCBI Taxonomy" id="401625"/>
    <lineage>
        <taxon>Eukaryota</taxon>
        <taxon>Fungi</taxon>
        <taxon>Dikarya</taxon>
        <taxon>Basidiomycota</taxon>
        <taxon>Ustilaginomycotina</taxon>
        <taxon>Exobasidiomycetes</taxon>
        <taxon>Ceraceosorales</taxon>
        <taxon>Ceraceosoraceae</taxon>
        <taxon>Ceraceosorus</taxon>
    </lineage>
</organism>
<evidence type="ECO:0000313" key="1">
    <source>
        <dbReference type="EMBL" id="CEH16989.1"/>
    </source>
</evidence>
<proteinExistence type="predicted"/>
<name>A0A0P1BL49_9BASI</name>
<dbReference type="EMBL" id="CCYA01000254">
    <property type="protein sequence ID" value="CEH16989.1"/>
    <property type="molecule type" value="Genomic_DNA"/>
</dbReference>
<evidence type="ECO:0000313" key="2">
    <source>
        <dbReference type="Proteomes" id="UP000054845"/>
    </source>
</evidence>
<accession>A0A0P1BL49</accession>
<sequence length="126" mass="14118">MMWSSGRLQDAFLTTAGKINVIALTQTSYREALVERAHVISSASDESSGHGGTGCARWWNWRNVRTDCLRRIRRATHSCTVAAHRIEMIARKGMPSNESAPYISSFRPARPSILSMYLAHQPRCPT</sequence>
<keyword evidence="2" id="KW-1185">Reference proteome</keyword>
<dbReference type="AlphaFoldDB" id="A0A0P1BL49"/>
<protein>
    <submittedName>
        <fullName evidence="1">Uncharacterized protein</fullName>
    </submittedName>
</protein>
<reference evidence="1 2" key="1">
    <citation type="submission" date="2014-09" db="EMBL/GenBank/DDBJ databases">
        <authorList>
            <person name="Magalhaes I.L.F."/>
            <person name="Oliveira U."/>
            <person name="Santos F.R."/>
            <person name="Vidigal T.H.D.A."/>
            <person name="Brescovit A.D."/>
            <person name="Santos A.J."/>
        </authorList>
    </citation>
    <scope>NUCLEOTIDE SEQUENCE [LARGE SCALE GENOMIC DNA]</scope>
</reference>